<gene>
    <name evidence="1" type="ORF">H8876_07945</name>
</gene>
<dbReference type="Pfam" id="PF04122">
    <property type="entry name" value="CW_binding_2"/>
    <property type="match status" value="3"/>
</dbReference>
<dbReference type="InterPro" id="IPR007253">
    <property type="entry name" value="Cell_wall-bd_2"/>
</dbReference>
<protein>
    <submittedName>
        <fullName evidence="1">Cell wall-binding repeat-containing protein</fullName>
    </submittedName>
</protein>
<sequence length="1159" mass="128010">MTNEMRSRIFVPVIGLCILALCMVFCTSNSYGAKNDESAKCFFAEGHKIVIEAITEQDRADHPEATDGKTVKIECYDSEENTVEETYYVTSDYTVYGGSKDSFLQSTEICMNSGKLHRIVAGSPSDVVNSTYVYINGGTVDQIFQAENNPSNANSIVIADDVTGPVDVWIGAEKKGRGSISSIYLDAGDNPNINLKMGYSDGNLISDINNAEDWSGFHINIDLNGSHLNGLQPFKETAGCVVNNEKTVMLDGRDGTFKKGETTLTYSVPLSEDDTINTDDLQKPEKKGYTFRGWVAYPENSIIENQIFRGSPGRLFATWRDNSDPEPYDCSVLYYDAVSGDEMESPIVFDDGGRAYLSKGFDREKGFKIKGKMPDGTEFTQDVNDCDPDNDIWYYAVNSKSVDKKVEKTYIVSMFESDSDYSTEGWGELTVSDPDSYNESTGVYEKSYAYNLEGKEAISENGATITLPYDSMRKKWKVDFTYYLVPNDIEENCGIKVGDTYTEGYIGQIELNGDKKITKKYEYKAEDGSIHDFRINLVESDGTSADLDNMQVATWDGQSYTWGDEKAYDIKEIDLEKAATAKGTEVAVPYYYDPETCGDVELSWYSEEKDQEIKGLEYSYTLDSNGEYVVKFSVTSANGKNTKNYKVKLAQDKTGDSTDMESLNLNYLKMHDSDADKSVPIDIEAAKSEEGAVVVLPENVQINKAWLYVQGTAKNYAVVDQTGMDYVDWEPDVYKRTGKYNKTSDTLEFTVTSANKKNTQKYKVTVWQKDAKQFKDISEVKISGIENQEYTGSAIKLDLVLTDGDKKLVEGTDYTVKYENNTQAGTATIVITGKGNYTGSVTKQFRIYEPGGKEKDLFAKSDVVRFAGDTRYDTALNTADALKKSMGIDKFSYIIVADGNNYPDALAGSYLAKVKNAPLILVDRSVASEEVIGGYIKKNLEAKGTVYLLGGKDVVTERFEKSLKGTNVKRLAGDTRYETNLEILNEAKASKEDMLACTGDGFADSLSASAVGKPILLVDNRGLMENQKTYLNKADVQDIYLIGGADVVSDKVGKQLKAYDKNSKVERVAGSNRYKTSVEVAKTFFPDKCDTAVLAYGMKFPDGLAGGPLAISLKAPLLLVEDTAYADAREYGKTAGLKKLAALGGQDVISDKTVKLVVQ</sequence>
<proteinExistence type="predicted"/>
<evidence type="ECO:0000313" key="1">
    <source>
        <dbReference type="EMBL" id="MBC5999928.1"/>
    </source>
</evidence>
<dbReference type="PANTHER" id="PTHR30032">
    <property type="entry name" value="N-ACETYLMURAMOYL-L-ALANINE AMIDASE-RELATED"/>
    <property type="match status" value="1"/>
</dbReference>
<dbReference type="InterPro" id="IPR051922">
    <property type="entry name" value="Bact_Sporulation_Assoc"/>
</dbReference>
<keyword evidence="2" id="KW-1185">Reference proteome</keyword>
<evidence type="ECO:0000313" key="2">
    <source>
        <dbReference type="Proteomes" id="UP000644115"/>
    </source>
</evidence>
<dbReference type="RefSeq" id="WP_249287297.1">
    <property type="nucleotide sequence ID" value="NZ_JACRWC010000102.1"/>
</dbReference>
<reference evidence="1" key="1">
    <citation type="submission" date="2020-08" db="EMBL/GenBank/DDBJ databases">
        <authorList>
            <person name="Liu C."/>
            <person name="Sun Q."/>
        </authorList>
    </citation>
    <scope>NUCLEOTIDE SEQUENCE</scope>
    <source>
        <strain evidence="1">BX16</strain>
    </source>
</reference>
<dbReference type="PANTHER" id="PTHR30032:SF8">
    <property type="entry name" value="GERMINATION-SPECIFIC N-ACETYLMURAMOYL-L-ALANINE AMIDASE"/>
    <property type="match status" value="1"/>
</dbReference>
<accession>A0A923NDA4</accession>
<dbReference type="Gene3D" id="3.40.50.12090">
    <property type="match status" value="2"/>
</dbReference>
<organism evidence="1 2">
    <name type="scientific">Lentihominibacter faecis</name>
    <dbReference type="NCBI Taxonomy" id="2764712"/>
    <lineage>
        <taxon>Bacteria</taxon>
        <taxon>Bacillati</taxon>
        <taxon>Bacillota</taxon>
        <taxon>Clostridia</taxon>
        <taxon>Peptostreptococcales</taxon>
        <taxon>Anaerovoracaceae</taxon>
        <taxon>Lentihominibacter</taxon>
    </lineage>
</organism>
<dbReference type="EMBL" id="JACRWC010000102">
    <property type="protein sequence ID" value="MBC5999928.1"/>
    <property type="molecule type" value="Genomic_DNA"/>
</dbReference>
<comment type="caution">
    <text evidence="1">The sequence shown here is derived from an EMBL/GenBank/DDBJ whole genome shotgun (WGS) entry which is preliminary data.</text>
</comment>
<name>A0A923NDA4_9FIRM</name>
<dbReference type="Proteomes" id="UP000644115">
    <property type="component" value="Unassembled WGS sequence"/>
</dbReference>
<dbReference type="AlphaFoldDB" id="A0A923NDA4"/>